<feature type="domain" description="Transcription regulator AsnC/Lrp ligand binding" evidence="1">
    <location>
        <begin position="64"/>
        <end position="136"/>
    </location>
</feature>
<evidence type="ECO:0000313" key="2">
    <source>
        <dbReference type="EMBL" id="MBC5787758.1"/>
    </source>
</evidence>
<sequence length="159" mass="17865">MDKLLTLLSQNARFTNAQLAVMLGTTEKEVEQKIEDYTKRGIIRGYKVLLDYEKLDMDLVMAFIEVKVTPKSTHGFDEIAKSIMKFHEVDSVYLISGGYDLSVIVTGKTFRDIAIFVSSRLAPLDSVISTRTNFVLTRYKEGGIVTCDTDVDERGQGIL</sequence>
<reference evidence="2 3" key="1">
    <citation type="submission" date="2020-08" db="EMBL/GenBank/DDBJ databases">
        <title>Genome public.</title>
        <authorList>
            <person name="Liu C."/>
            <person name="Sun Q."/>
        </authorList>
    </citation>
    <scope>NUCLEOTIDE SEQUENCE [LARGE SCALE GENOMIC DNA]</scope>
    <source>
        <strain evidence="2 3">NSJ-27</strain>
    </source>
</reference>
<dbReference type="Proteomes" id="UP000649151">
    <property type="component" value="Unassembled WGS sequence"/>
</dbReference>
<organism evidence="2 3">
    <name type="scientific">Clostridium facile</name>
    <dbReference type="NCBI Taxonomy" id="2763035"/>
    <lineage>
        <taxon>Bacteria</taxon>
        <taxon>Bacillati</taxon>
        <taxon>Bacillota</taxon>
        <taxon>Clostridia</taxon>
        <taxon>Eubacteriales</taxon>
        <taxon>Clostridiaceae</taxon>
        <taxon>Clostridium</taxon>
    </lineage>
</organism>
<dbReference type="InterPro" id="IPR036388">
    <property type="entry name" value="WH-like_DNA-bd_sf"/>
</dbReference>
<proteinExistence type="predicted"/>
<dbReference type="Gene3D" id="1.10.10.10">
    <property type="entry name" value="Winged helix-like DNA-binding domain superfamily/Winged helix DNA-binding domain"/>
    <property type="match status" value="1"/>
</dbReference>
<dbReference type="RefSeq" id="WP_069987230.1">
    <property type="nucleotide sequence ID" value="NZ_JACOQK010000001.1"/>
</dbReference>
<dbReference type="InterPro" id="IPR011008">
    <property type="entry name" value="Dimeric_a/b-barrel"/>
</dbReference>
<dbReference type="Pfam" id="PF01037">
    <property type="entry name" value="AsnC_trans_reg"/>
    <property type="match status" value="1"/>
</dbReference>
<evidence type="ECO:0000259" key="1">
    <source>
        <dbReference type="Pfam" id="PF01037"/>
    </source>
</evidence>
<dbReference type="PANTHER" id="PTHR30154:SF34">
    <property type="entry name" value="TRANSCRIPTIONAL REGULATOR AZLB"/>
    <property type="match status" value="1"/>
</dbReference>
<dbReference type="SMART" id="SM00344">
    <property type="entry name" value="HTH_ASNC"/>
    <property type="match status" value="1"/>
</dbReference>
<gene>
    <name evidence="2" type="ORF">H8Z77_06975</name>
</gene>
<evidence type="ECO:0000313" key="3">
    <source>
        <dbReference type="Proteomes" id="UP000649151"/>
    </source>
</evidence>
<accession>A0ABR7IRR1</accession>
<dbReference type="EMBL" id="JACOQK010000001">
    <property type="protein sequence ID" value="MBC5787758.1"/>
    <property type="molecule type" value="Genomic_DNA"/>
</dbReference>
<keyword evidence="3" id="KW-1185">Reference proteome</keyword>
<protein>
    <submittedName>
        <fullName evidence="2">Lrp/AsnC family transcriptional regulator</fullName>
    </submittedName>
</protein>
<dbReference type="PANTHER" id="PTHR30154">
    <property type="entry name" value="LEUCINE-RESPONSIVE REGULATORY PROTEIN"/>
    <property type="match status" value="1"/>
</dbReference>
<comment type="caution">
    <text evidence="2">The sequence shown here is derived from an EMBL/GenBank/DDBJ whole genome shotgun (WGS) entry which is preliminary data.</text>
</comment>
<dbReference type="Gene3D" id="3.30.70.920">
    <property type="match status" value="1"/>
</dbReference>
<dbReference type="SUPFAM" id="SSF54909">
    <property type="entry name" value="Dimeric alpha+beta barrel"/>
    <property type="match status" value="1"/>
</dbReference>
<dbReference type="InterPro" id="IPR036390">
    <property type="entry name" value="WH_DNA-bd_sf"/>
</dbReference>
<name>A0ABR7IRR1_9CLOT</name>
<dbReference type="InterPro" id="IPR019887">
    <property type="entry name" value="Tscrpt_reg_AsnC/Lrp_C"/>
</dbReference>
<dbReference type="InterPro" id="IPR019888">
    <property type="entry name" value="Tscrpt_reg_AsnC-like"/>
</dbReference>
<dbReference type="SUPFAM" id="SSF46785">
    <property type="entry name" value="Winged helix' DNA-binding domain"/>
    <property type="match status" value="1"/>
</dbReference>